<gene>
    <name evidence="7" type="ORF">OV079_14890</name>
</gene>
<sequence length="510" mass="54594">MTTTVSPPTPAGQWSKVRNELQQLWHSELRDSNIRTAYVVCGMTGTAYGMVTAVVAVYLNKVRGIDELTIGELAIFFSLGIAAFSVPMGLLIKKLSPRTMLAAALLVYAGATAIFPFLLSFGGLATARGIDGAFSVGVWVSLETILLMRTTTAHRGLITSLYTISMATGYGIGAVFGWAVMLLYPMQMVFVAAGLFASLAALIAYVFLDRDIQPIAGSDHGGDHGHEAGAQPVKPAEDDARPPILSLYWKIKTACIPTFCYGYFQASLVLFLPLFLIAVRKVPKEDTSLLVASFSIGMAASVVFVGRLGDRYGHLKTVRSLVALGVVLTASLVYLPAFWMVAVAVLFAGASLAPIWPMSLALQSLIVDPRDFSRSNALLNGSYGLGTLAGPLVSGFLFKHYGGETMFLHIAVLWALALLATLAFRRDDPSFRAIAHARARGGVRLSSRAWACFIVCMLAPRPRSGRPRRGCCTRSAWCAGRSRCSGSPPRCATSAVRIATRARASGPRAS</sequence>
<keyword evidence="2 5" id="KW-1133">Transmembrane helix</keyword>
<evidence type="ECO:0000256" key="2">
    <source>
        <dbReference type="ARBA" id="ARBA00022989"/>
    </source>
</evidence>
<dbReference type="PANTHER" id="PTHR23521">
    <property type="entry name" value="TRANSPORTER MFS SUPERFAMILY"/>
    <property type="match status" value="1"/>
</dbReference>
<keyword evidence="8" id="KW-1185">Reference proteome</keyword>
<dbReference type="InterPro" id="IPR011701">
    <property type="entry name" value="MFS"/>
</dbReference>
<dbReference type="PROSITE" id="PS50850">
    <property type="entry name" value="MFS"/>
    <property type="match status" value="1"/>
</dbReference>
<dbReference type="InterPro" id="IPR036259">
    <property type="entry name" value="MFS_trans_sf"/>
</dbReference>
<name>A0A9X3EN22_9BACT</name>
<feature type="transmembrane region" description="Helical" evidence="5">
    <location>
        <begin position="37"/>
        <end position="58"/>
    </location>
</feature>
<dbReference type="InterPro" id="IPR020846">
    <property type="entry name" value="MFS_dom"/>
</dbReference>
<feature type="transmembrane region" description="Helical" evidence="5">
    <location>
        <begin position="406"/>
        <end position="424"/>
    </location>
</feature>
<dbReference type="GO" id="GO:0005886">
    <property type="term" value="C:plasma membrane"/>
    <property type="evidence" value="ECO:0007669"/>
    <property type="project" value="TreeGrafter"/>
</dbReference>
<dbReference type="Pfam" id="PF07690">
    <property type="entry name" value="MFS_1"/>
    <property type="match status" value="1"/>
</dbReference>
<evidence type="ECO:0000313" key="7">
    <source>
        <dbReference type="EMBL" id="MCY1006815.1"/>
    </source>
</evidence>
<feature type="transmembrane region" description="Helical" evidence="5">
    <location>
        <begin position="160"/>
        <end position="183"/>
    </location>
</feature>
<dbReference type="PANTHER" id="PTHR23521:SF2">
    <property type="entry name" value="TRANSPORTER MFS SUPERFAMILY"/>
    <property type="match status" value="1"/>
</dbReference>
<evidence type="ECO:0000256" key="5">
    <source>
        <dbReference type="SAM" id="Phobius"/>
    </source>
</evidence>
<evidence type="ECO:0000256" key="3">
    <source>
        <dbReference type="ARBA" id="ARBA00023136"/>
    </source>
</evidence>
<evidence type="ECO:0000256" key="1">
    <source>
        <dbReference type="ARBA" id="ARBA00022692"/>
    </source>
</evidence>
<dbReference type="GO" id="GO:0022857">
    <property type="term" value="F:transmembrane transporter activity"/>
    <property type="evidence" value="ECO:0007669"/>
    <property type="project" value="InterPro"/>
</dbReference>
<keyword evidence="1 5" id="KW-0812">Transmembrane</keyword>
<dbReference type="SUPFAM" id="SSF103473">
    <property type="entry name" value="MFS general substrate transporter"/>
    <property type="match status" value="1"/>
</dbReference>
<dbReference type="Gene3D" id="1.20.1250.20">
    <property type="entry name" value="MFS general substrate transporter like domains"/>
    <property type="match status" value="2"/>
</dbReference>
<organism evidence="7 8">
    <name type="scientific">Nannocystis pusilla</name>
    <dbReference type="NCBI Taxonomy" id="889268"/>
    <lineage>
        <taxon>Bacteria</taxon>
        <taxon>Pseudomonadati</taxon>
        <taxon>Myxococcota</taxon>
        <taxon>Polyangia</taxon>
        <taxon>Nannocystales</taxon>
        <taxon>Nannocystaceae</taxon>
        <taxon>Nannocystis</taxon>
    </lineage>
</organism>
<dbReference type="AlphaFoldDB" id="A0A9X3EN22"/>
<feature type="transmembrane region" description="Helical" evidence="5">
    <location>
        <begin position="70"/>
        <end position="92"/>
    </location>
</feature>
<reference evidence="7" key="1">
    <citation type="submission" date="2022-11" db="EMBL/GenBank/DDBJ databases">
        <title>Minimal conservation of predation-associated metabolite biosynthetic gene clusters underscores biosynthetic potential of Myxococcota including descriptions for ten novel species: Archangium lansinium sp. nov., Myxococcus landrumus sp. nov., Nannocystis bai.</title>
        <authorList>
            <person name="Ahearne A."/>
            <person name="Stevens C."/>
            <person name="Phillips K."/>
        </authorList>
    </citation>
    <scope>NUCLEOTIDE SEQUENCE</scope>
    <source>
        <strain evidence="7">Na p29</strain>
    </source>
</reference>
<feature type="transmembrane region" description="Helical" evidence="5">
    <location>
        <begin position="321"/>
        <end position="339"/>
    </location>
</feature>
<feature type="transmembrane region" description="Helical" evidence="5">
    <location>
        <begin position="254"/>
        <end position="277"/>
    </location>
</feature>
<accession>A0A9X3EN22</accession>
<protein>
    <submittedName>
        <fullName evidence="7">MFS transporter</fullName>
    </submittedName>
</protein>
<dbReference type="Proteomes" id="UP001150924">
    <property type="component" value="Unassembled WGS sequence"/>
</dbReference>
<feature type="region of interest" description="Disordered" evidence="4">
    <location>
        <begin position="219"/>
        <end position="238"/>
    </location>
</feature>
<evidence type="ECO:0000259" key="6">
    <source>
        <dbReference type="PROSITE" id="PS50850"/>
    </source>
</evidence>
<evidence type="ECO:0000313" key="8">
    <source>
        <dbReference type="Proteomes" id="UP001150924"/>
    </source>
</evidence>
<keyword evidence="3 5" id="KW-0472">Membrane</keyword>
<proteinExistence type="predicted"/>
<evidence type="ECO:0000256" key="4">
    <source>
        <dbReference type="SAM" id="MobiDB-lite"/>
    </source>
</evidence>
<dbReference type="RefSeq" id="WP_267769216.1">
    <property type="nucleotide sequence ID" value="NZ_JAPNKE010000002.1"/>
</dbReference>
<dbReference type="EMBL" id="JAPNKE010000002">
    <property type="protein sequence ID" value="MCY1006815.1"/>
    <property type="molecule type" value="Genomic_DNA"/>
</dbReference>
<feature type="transmembrane region" description="Helical" evidence="5">
    <location>
        <begin position="99"/>
        <end position="119"/>
    </location>
</feature>
<feature type="domain" description="Major facilitator superfamily (MFS) profile" evidence="6">
    <location>
        <begin position="33"/>
        <end position="429"/>
    </location>
</feature>
<feature type="transmembrane region" description="Helical" evidence="5">
    <location>
        <begin position="189"/>
        <end position="208"/>
    </location>
</feature>
<feature type="transmembrane region" description="Helical" evidence="5">
    <location>
        <begin position="289"/>
        <end position="309"/>
    </location>
</feature>
<comment type="caution">
    <text evidence="7">The sequence shown here is derived from an EMBL/GenBank/DDBJ whole genome shotgun (WGS) entry which is preliminary data.</text>
</comment>